<name>A0A226D4F1_FOLCA</name>
<keyword evidence="4" id="KW-1185">Reference proteome</keyword>
<dbReference type="Proteomes" id="UP000198287">
    <property type="component" value="Unassembled WGS sequence"/>
</dbReference>
<keyword evidence="1" id="KW-0812">Transmembrane</keyword>
<dbReference type="SUPFAM" id="SSF52777">
    <property type="entry name" value="CoA-dependent acyltransferases"/>
    <property type="match status" value="1"/>
</dbReference>
<dbReference type="Pfam" id="PF06974">
    <property type="entry name" value="WS_DGAT_C"/>
    <property type="match status" value="1"/>
</dbReference>
<dbReference type="GO" id="GO:0019432">
    <property type="term" value="P:triglyceride biosynthetic process"/>
    <property type="evidence" value="ECO:0007669"/>
    <property type="project" value="TreeGrafter"/>
</dbReference>
<keyword evidence="1" id="KW-1133">Transmembrane helix</keyword>
<protein>
    <submittedName>
        <fullName evidence="3">Putative diacylglycerol O-acyltransferase tgs1</fullName>
    </submittedName>
</protein>
<dbReference type="GO" id="GO:0008374">
    <property type="term" value="F:O-acyltransferase activity"/>
    <property type="evidence" value="ECO:0007669"/>
    <property type="project" value="InterPro"/>
</dbReference>
<dbReference type="EMBL" id="LNIX01000035">
    <property type="protein sequence ID" value="OXA40063.1"/>
    <property type="molecule type" value="Genomic_DNA"/>
</dbReference>
<comment type="caution">
    <text evidence="3">The sequence shown here is derived from an EMBL/GenBank/DDBJ whole genome shotgun (WGS) entry which is preliminary data.</text>
</comment>
<accession>A0A226D4F1</accession>
<dbReference type="OrthoDB" id="8196708at2759"/>
<gene>
    <name evidence="3" type="ORF">Fcan01_25195</name>
</gene>
<dbReference type="PANTHER" id="PTHR31650:SF1">
    <property type="entry name" value="WAX ESTER SYNTHASE_DIACYLGLYCEROL ACYLTRANSFERASE 4-RELATED"/>
    <property type="match status" value="1"/>
</dbReference>
<evidence type="ECO:0000256" key="1">
    <source>
        <dbReference type="SAM" id="Phobius"/>
    </source>
</evidence>
<dbReference type="InterPro" id="IPR045034">
    <property type="entry name" value="O-acyltransferase_WSD1-like"/>
</dbReference>
<evidence type="ECO:0000313" key="3">
    <source>
        <dbReference type="EMBL" id="OXA40063.1"/>
    </source>
</evidence>
<dbReference type="GO" id="GO:0005886">
    <property type="term" value="C:plasma membrane"/>
    <property type="evidence" value="ECO:0007669"/>
    <property type="project" value="TreeGrafter"/>
</dbReference>
<keyword evidence="3" id="KW-0808">Transferase</keyword>
<evidence type="ECO:0000259" key="2">
    <source>
        <dbReference type="Pfam" id="PF06974"/>
    </source>
</evidence>
<keyword evidence="1" id="KW-0472">Membrane</keyword>
<feature type="transmembrane region" description="Helical" evidence="1">
    <location>
        <begin position="20"/>
        <end position="43"/>
    </location>
</feature>
<evidence type="ECO:0000313" key="4">
    <source>
        <dbReference type="Proteomes" id="UP000198287"/>
    </source>
</evidence>
<sequence>MDTLNIQVCTNGLYFLAVKLFIVFVTITFIILAFPVIGFFYLLRRTVALLGKLLIGLEIVPLFDGHMAAENVYDIQALSMSVTLVGNAPVINKSEIVQLVRDNLIGKRDQNGNVQFPELRCGLRPYLGYLFWEPVKHFDLEQHVVLYKDTGLPLPDWSDLDAMRKIASQMLRSRCWRKGAPLWEIILLNNVPRSHLPRNSCNGSLLIWRFHHVLMDGYGTFKVLMQLFDKYDKVKDSVVPTTMSIYDGKMTWEKFQAICTAPFKIGAAFLPMVLCPITLPAIFKGNGNKILSHASLTVPLDYIKALRKKHNVDLASVLIAVMAGGIRRFLLKYEQKIPNKLGILTPMPMPNHPDKLTNYVCGGIYPVPLREHNNINRLKEISAMNAIFRDNSVVPLTHWIGNLAGVFPQFLLIAFKTLFPLPPLFLSNVVGPIEQMLYDEMLITDIKVGINLPIHGPRGFCFAFLTYDGQATLAVSAYNEYLKSNKHADELMKYCREEMKELE</sequence>
<dbReference type="InterPro" id="IPR009721">
    <property type="entry name" value="O-acyltransferase_WSD1_C"/>
</dbReference>
<dbReference type="PANTHER" id="PTHR31650">
    <property type="entry name" value="O-ACYLTRANSFERASE (WSD1-LIKE) FAMILY PROTEIN"/>
    <property type="match status" value="1"/>
</dbReference>
<feature type="domain" description="O-acyltransferase WSD1 C-terminal" evidence="2">
    <location>
        <begin position="358"/>
        <end position="502"/>
    </location>
</feature>
<keyword evidence="3" id="KW-0012">Acyltransferase</keyword>
<proteinExistence type="predicted"/>
<reference evidence="3 4" key="1">
    <citation type="submission" date="2015-12" db="EMBL/GenBank/DDBJ databases">
        <title>The genome of Folsomia candida.</title>
        <authorList>
            <person name="Faddeeva A."/>
            <person name="Derks M.F."/>
            <person name="Anvar Y."/>
            <person name="Smit S."/>
            <person name="Van Straalen N."/>
            <person name="Roelofs D."/>
        </authorList>
    </citation>
    <scope>NUCLEOTIDE SEQUENCE [LARGE SCALE GENOMIC DNA]</scope>
    <source>
        <strain evidence="3 4">VU population</strain>
        <tissue evidence="3">Whole body</tissue>
    </source>
</reference>
<dbReference type="AlphaFoldDB" id="A0A226D4F1"/>
<organism evidence="3 4">
    <name type="scientific">Folsomia candida</name>
    <name type="common">Springtail</name>
    <dbReference type="NCBI Taxonomy" id="158441"/>
    <lineage>
        <taxon>Eukaryota</taxon>
        <taxon>Metazoa</taxon>
        <taxon>Ecdysozoa</taxon>
        <taxon>Arthropoda</taxon>
        <taxon>Hexapoda</taxon>
        <taxon>Collembola</taxon>
        <taxon>Entomobryomorpha</taxon>
        <taxon>Isotomoidea</taxon>
        <taxon>Isotomidae</taxon>
        <taxon>Proisotominae</taxon>
        <taxon>Folsomia</taxon>
    </lineage>
</organism>